<accession>M1RLV2</accession>
<evidence type="ECO:0000313" key="1">
    <source>
        <dbReference type="EMBL" id="AGG19429.2"/>
    </source>
</evidence>
<sequence length="92" mass="10328">LRQRLTDAQGSREWMTDATGTWRKLLQYLRGYEAASGLRKYRTGRYSAEGHTAAIGCPAHRGAACRSSNSPNGWPKRTLPPVLMLTKTMFGW</sequence>
<protein>
    <submittedName>
        <fullName evidence="1">Omega 6-fatty acid desaturase</fullName>
    </submittedName>
</protein>
<name>M1RLV2_CHLVU</name>
<feature type="non-terminal residue" evidence="1">
    <location>
        <position position="1"/>
    </location>
</feature>
<proteinExistence type="predicted"/>
<feature type="non-terminal residue" evidence="1">
    <location>
        <position position="92"/>
    </location>
</feature>
<dbReference type="AlphaFoldDB" id="M1RLV2"/>
<reference evidence="1" key="1">
    <citation type="submission" date="2013-01" db="EMBL/GenBank/DDBJ databases">
        <authorList>
            <person name="Josephine A."/>
            <person name="Vijaya Raghavan R."/>
            <person name="Dharani G."/>
            <person name="Kumar T.S."/>
            <person name="Thilagam G.M.L."/>
            <person name="Peter D.M."/>
            <person name="Thirupathi K."/>
            <person name="Sucheta S."/>
            <person name="Divya S."/>
            <person name="Ahmed S."/>
            <person name="Sharma A."/>
            <person name="Jayapriyan K.R."/>
            <person name="Dheenan P.S."/>
            <person name="Vinithkumar N.V."/>
            <person name="Vijayakumaran M."/>
            <person name="Kirubagaran R."/>
        </authorList>
    </citation>
    <scope>NUCLEOTIDE SEQUENCE</scope>
    <source>
        <strain evidence="1">NIOT-74</strain>
    </source>
</reference>
<dbReference type="EMBL" id="KC436300">
    <property type="protein sequence ID" value="AGG19429.2"/>
    <property type="molecule type" value="Genomic_DNA"/>
</dbReference>
<organism evidence="1">
    <name type="scientific">Chlorella vulgaris</name>
    <name type="common">Green alga</name>
    <dbReference type="NCBI Taxonomy" id="3077"/>
    <lineage>
        <taxon>Eukaryota</taxon>
        <taxon>Viridiplantae</taxon>
        <taxon>Chlorophyta</taxon>
        <taxon>core chlorophytes</taxon>
        <taxon>Trebouxiophyceae</taxon>
        <taxon>Chlorellales</taxon>
        <taxon>Chlorellaceae</taxon>
        <taxon>Chlorella clade</taxon>
        <taxon>Chlorella</taxon>
    </lineage>
</organism>